<evidence type="ECO:0000256" key="23">
    <source>
        <dbReference type="ARBA" id="ARBA00022753"/>
    </source>
</evidence>
<evidence type="ECO:0000256" key="22">
    <source>
        <dbReference type="ARBA" id="ARBA00022741"/>
    </source>
</evidence>
<dbReference type="Pfam" id="PF07714">
    <property type="entry name" value="PK_Tyr_Ser-Thr"/>
    <property type="match status" value="1"/>
</dbReference>
<evidence type="ECO:0000256" key="29">
    <source>
        <dbReference type="ARBA" id="ARBA00023136"/>
    </source>
</evidence>
<evidence type="ECO:0000256" key="42">
    <source>
        <dbReference type="PROSITE-ProRule" id="PRU10141"/>
    </source>
</evidence>
<dbReference type="InterPro" id="IPR001245">
    <property type="entry name" value="Ser-Thr/Tyr_kinase_cat_dom"/>
</dbReference>
<dbReference type="CDD" id="cd14328">
    <property type="entry name" value="UBA_TNK1"/>
    <property type="match status" value="1"/>
</dbReference>
<evidence type="ECO:0000259" key="44">
    <source>
        <dbReference type="PROSITE" id="PS50002"/>
    </source>
</evidence>
<organism evidence="46 47">
    <name type="scientific">Mastacembelus armatus</name>
    <name type="common">zig-zag eel</name>
    <dbReference type="NCBI Taxonomy" id="205130"/>
    <lineage>
        <taxon>Eukaryota</taxon>
        <taxon>Metazoa</taxon>
        <taxon>Chordata</taxon>
        <taxon>Craniata</taxon>
        <taxon>Vertebrata</taxon>
        <taxon>Euteleostomi</taxon>
        <taxon>Actinopterygii</taxon>
        <taxon>Neopterygii</taxon>
        <taxon>Teleostei</taxon>
        <taxon>Neoteleostei</taxon>
        <taxon>Acanthomorphata</taxon>
        <taxon>Anabantaria</taxon>
        <taxon>Synbranchiformes</taxon>
        <taxon>Mastacembelidae</taxon>
        <taxon>Mastacembelus</taxon>
    </lineage>
</organism>
<evidence type="ECO:0000256" key="21">
    <source>
        <dbReference type="ARBA" id="ARBA00022723"/>
    </source>
</evidence>
<dbReference type="SUPFAM" id="SSF56112">
    <property type="entry name" value="Protein kinase-like (PK-like)"/>
    <property type="match status" value="1"/>
</dbReference>
<evidence type="ECO:0000256" key="19">
    <source>
        <dbReference type="ARBA" id="ARBA00022679"/>
    </source>
</evidence>
<dbReference type="Pfam" id="PF09027">
    <property type="entry name" value="GTPase_binding"/>
    <property type="match status" value="1"/>
</dbReference>
<dbReference type="InterPro" id="IPR030220">
    <property type="entry name" value="Ack1_UBA_dom"/>
</dbReference>
<evidence type="ECO:0000256" key="36">
    <source>
        <dbReference type="ARBA" id="ARBA00060742"/>
    </source>
</evidence>
<feature type="compositionally biased region" description="Polar residues" evidence="43">
    <location>
        <begin position="613"/>
        <end position="631"/>
    </location>
</feature>
<keyword evidence="18" id="KW-0254">Endocytosis</keyword>
<dbReference type="SMART" id="SM00219">
    <property type="entry name" value="TyrKc"/>
    <property type="match status" value="1"/>
</dbReference>
<dbReference type="CDD" id="cd05040">
    <property type="entry name" value="PTKc_Ack_like"/>
    <property type="match status" value="1"/>
</dbReference>
<keyword evidence="22 40" id="KW-0547">Nucleotide-binding</keyword>
<keyword evidence="21" id="KW-0479">Metal-binding</keyword>
<evidence type="ECO:0000256" key="11">
    <source>
        <dbReference type="ARBA" id="ARBA00012513"/>
    </source>
</evidence>
<keyword evidence="27" id="KW-0832">Ubl conjugation</keyword>
<dbReference type="GO" id="GO:0005905">
    <property type="term" value="C:clathrin-coated pit"/>
    <property type="evidence" value="ECO:0007669"/>
    <property type="project" value="UniProtKB-SubCell"/>
</dbReference>
<evidence type="ECO:0000256" key="35">
    <source>
        <dbReference type="ARBA" id="ARBA00048679"/>
    </source>
</evidence>
<dbReference type="InterPro" id="IPR037085">
    <property type="entry name" value="Cdc42-bd-like_dom_sf"/>
</dbReference>
<dbReference type="GO" id="GO:0005634">
    <property type="term" value="C:nucleus"/>
    <property type="evidence" value="ECO:0007669"/>
    <property type="project" value="UniProtKB-SubCell"/>
</dbReference>
<dbReference type="Gene3D" id="4.10.680.10">
    <property type="entry name" value="Cdc42-like binding domain"/>
    <property type="match status" value="1"/>
</dbReference>
<dbReference type="InterPro" id="IPR000719">
    <property type="entry name" value="Prot_kinase_dom"/>
</dbReference>
<dbReference type="GO" id="GO:0005524">
    <property type="term" value="F:ATP binding"/>
    <property type="evidence" value="ECO:0007669"/>
    <property type="project" value="UniProtKB-UniRule"/>
</dbReference>
<evidence type="ECO:0000256" key="10">
    <source>
        <dbReference type="ARBA" id="ARBA00011903"/>
    </source>
</evidence>
<evidence type="ECO:0000256" key="14">
    <source>
        <dbReference type="ARBA" id="ARBA00022481"/>
    </source>
</evidence>
<keyword evidence="28" id="KW-0965">Cell junction</keyword>
<evidence type="ECO:0000256" key="38">
    <source>
        <dbReference type="ARBA" id="ARBA00077194"/>
    </source>
</evidence>
<keyword evidence="17" id="KW-0597">Phosphoprotein</keyword>
<proteinExistence type="inferred from homology"/>
<dbReference type="PROSITE" id="PS00109">
    <property type="entry name" value="PROTEIN_KINASE_TYR"/>
    <property type="match status" value="1"/>
</dbReference>
<comment type="catalytic activity">
    <reaction evidence="35">
        <text>L-seryl-[protein] + ATP = O-phospho-L-seryl-[protein] + ADP + H(+)</text>
        <dbReference type="Rhea" id="RHEA:17989"/>
        <dbReference type="Rhea" id="RHEA-COMP:9863"/>
        <dbReference type="Rhea" id="RHEA-COMP:11604"/>
        <dbReference type="ChEBI" id="CHEBI:15378"/>
        <dbReference type="ChEBI" id="CHEBI:29999"/>
        <dbReference type="ChEBI" id="CHEBI:30616"/>
        <dbReference type="ChEBI" id="CHEBI:83421"/>
        <dbReference type="ChEBI" id="CHEBI:456216"/>
        <dbReference type="EC" id="2.7.11.1"/>
    </reaction>
</comment>
<evidence type="ECO:0000256" key="34">
    <source>
        <dbReference type="ARBA" id="ARBA00047899"/>
    </source>
</evidence>
<keyword evidence="26" id="KW-0460">Magnesium</keyword>
<dbReference type="PROSITE" id="PS00107">
    <property type="entry name" value="PROTEIN_KINASE_ATP"/>
    <property type="match status" value="1"/>
</dbReference>
<dbReference type="AlphaFoldDB" id="A0A3Q3M802"/>
<evidence type="ECO:0000256" key="30">
    <source>
        <dbReference type="ARBA" id="ARBA00023137"/>
    </source>
</evidence>
<keyword evidence="33" id="KW-0968">Cytoplasmic vesicle</keyword>
<dbReference type="GO" id="GO:0005886">
    <property type="term" value="C:plasma membrane"/>
    <property type="evidence" value="ECO:0007669"/>
    <property type="project" value="UniProtKB-SubCell"/>
</dbReference>
<evidence type="ECO:0000256" key="33">
    <source>
        <dbReference type="ARBA" id="ARBA00023329"/>
    </source>
</evidence>
<dbReference type="FunFam" id="3.30.200.20:FF:000107">
    <property type="entry name" value="Putative activated CDC42 kinase 1"/>
    <property type="match status" value="1"/>
</dbReference>
<keyword evidence="47" id="KW-1185">Reference proteome</keyword>
<evidence type="ECO:0000256" key="12">
    <source>
        <dbReference type="ARBA" id="ARBA00022443"/>
    </source>
</evidence>
<keyword evidence="29" id="KW-0472">Membrane</keyword>
<evidence type="ECO:0000256" key="15">
    <source>
        <dbReference type="ARBA" id="ARBA00022490"/>
    </source>
</evidence>
<dbReference type="PROSITE" id="PS50011">
    <property type="entry name" value="PROTEIN_KINASE_DOM"/>
    <property type="match status" value="1"/>
</dbReference>
<dbReference type="InParanoid" id="A0A3Q3M802"/>
<keyword evidence="13" id="KW-1003">Cell membrane</keyword>
<dbReference type="CDD" id="cd00174">
    <property type="entry name" value="SH3"/>
    <property type="match status" value="1"/>
</dbReference>
<dbReference type="GO" id="GO:0007165">
    <property type="term" value="P:signal transduction"/>
    <property type="evidence" value="ECO:0007669"/>
    <property type="project" value="InterPro"/>
</dbReference>
<dbReference type="Pfam" id="PF14604">
    <property type="entry name" value="SH3_9"/>
    <property type="match status" value="1"/>
</dbReference>
<evidence type="ECO:0000313" key="47">
    <source>
        <dbReference type="Proteomes" id="UP000261640"/>
    </source>
</evidence>
<dbReference type="InterPro" id="IPR015116">
    <property type="entry name" value="Cdc42-bd-like"/>
</dbReference>
<feature type="domain" description="Protein kinase" evidence="45">
    <location>
        <begin position="121"/>
        <end position="379"/>
    </location>
</feature>
<evidence type="ECO:0000256" key="9">
    <source>
        <dbReference type="ARBA" id="ARBA00004600"/>
    </source>
</evidence>
<dbReference type="CDD" id="cd14274">
    <property type="entry name" value="UBA_ACK1"/>
    <property type="match status" value="1"/>
</dbReference>
<dbReference type="GO" id="GO:0005912">
    <property type="term" value="C:adherens junction"/>
    <property type="evidence" value="ECO:0007669"/>
    <property type="project" value="UniProtKB-SubCell"/>
</dbReference>
<dbReference type="SMART" id="SM00326">
    <property type="entry name" value="SH3"/>
    <property type="match status" value="1"/>
</dbReference>
<dbReference type="Pfam" id="PF22931">
    <property type="entry name" value="SAM_TNK"/>
    <property type="match status" value="1"/>
</dbReference>
<evidence type="ECO:0000256" key="5">
    <source>
        <dbReference type="ARBA" id="ARBA00004180"/>
    </source>
</evidence>
<evidence type="ECO:0000256" key="4">
    <source>
        <dbReference type="ARBA" id="ARBA00004177"/>
    </source>
</evidence>
<dbReference type="Proteomes" id="UP000261640">
    <property type="component" value="Unplaced"/>
</dbReference>
<comment type="similarity">
    <text evidence="36">Belongs to the protein kinase superfamily. Tyr protein kinase family.</text>
</comment>
<evidence type="ECO:0000256" key="28">
    <source>
        <dbReference type="ARBA" id="ARBA00022949"/>
    </source>
</evidence>
<evidence type="ECO:0000256" key="17">
    <source>
        <dbReference type="ARBA" id="ARBA00022553"/>
    </source>
</evidence>
<dbReference type="InterPro" id="IPR020635">
    <property type="entry name" value="Tyr_kinase_cat_dom"/>
</dbReference>
<evidence type="ECO:0000256" key="6">
    <source>
        <dbReference type="ARBA" id="ARBA00004236"/>
    </source>
</evidence>
<feature type="active site" description="Proton acceptor" evidence="39">
    <location>
        <position position="246"/>
    </location>
</feature>
<dbReference type="SUPFAM" id="SSF50044">
    <property type="entry name" value="SH3-domain"/>
    <property type="match status" value="1"/>
</dbReference>
<name>A0A3Q3M802_9TELE</name>
<evidence type="ECO:0000256" key="24">
    <source>
        <dbReference type="ARBA" id="ARBA00022777"/>
    </source>
</evidence>
<dbReference type="CDD" id="cd09539">
    <property type="entry name" value="SAM_TNK-like"/>
    <property type="match status" value="1"/>
</dbReference>
<dbReference type="PRINTS" id="PR00109">
    <property type="entry name" value="TYRKINASE"/>
</dbReference>
<keyword evidence="19" id="KW-0808">Transferase</keyword>
<dbReference type="Ensembl" id="ENSMAMT00000017749.2">
    <property type="protein sequence ID" value="ENSMAMP00000017284.2"/>
    <property type="gene ID" value="ENSMAMG00000011703.2"/>
</dbReference>
<keyword evidence="16" id="KW-0723">Serine/threonine-protein kinase</keyword>
<evidence type="ECO:0000259" key="45">
    <source>
        <dbReference type="PROSITE" id="PS50011"/>
    </source>
</evidence>
<feature type="compositionally biased region" description="Low complexity" evidence="43">
    <location>
        <begin position="651"/>
        <end position="670"/>
    </location>
</feature>
<accession>A0A3Q3M802</accession>
<keyword evidence="31" id="KW-0168">Coated pit</keyword>
<dbReference type="InterPro" id="IPR001452">
    <property type="entry name" value="SH3_domain"/>
</dbReference>
<evidence type="ECO:0000256" key="37">
    <source>
        <dbReference type="ARBA" id="ARBA00072244"/>
    </source>
</evidence>
<keyword evidence="14" id="KW-0488">Methylation</keyword>
<dbReference type="GO" id="GO:0004712">
    <property type="term" value="F:protein serine/threonine/tyrosine kinase activity"/>
    <property type="evidence" value="ECO:0007669"/>
    <property type="project" value="InterPro"/>
</dbReference>
<keyword evidence="23" id="KW-0967">Endosome</keyword>
<dbReference type="Gene3D" id="3.30.200.20">
    <property type="entry name" value="Phosphorylase Kinase, domain 1"/>
    <property type="match status" value="1"/>
</dbReference>
<dbReference type="GO" id="GO:0005768">
    <property type="term" value="C:endosome"/>
    <property type="evidence" value="ECO:0007669"/>
    <property type="project" value="UniProtKB-SubCell"/>
</dbReference>
<dbReference type="InterPro" id="IPR008266">
    <property type="entry name" value="Tyr_kinase_AS"/>
</dbReference>
<dbReference type="EC" id="2.7.11.1" evidence="11"/>
<keyword evidence="32" id="KW-0539">Nucleus</keyword>
<evidence type="ECO:0000256" key="13">
    <source>
        <dbReference type="ARBA" id="ARBA00022475"/>
    </source>
</evidence>
<evidence type="ECO:0000256" key="2">
    <source>
        <dbReference type="ARBA" id="ARBA00004123"/>
    </source>
</evidence>
<dbReference type="STRING" id="205130.ENSMAMP00000017284"/>
<feature type="binding site" evidence="40 42">
    <location>
        <position position="153"/>
    </location>
    <ligand>
        <name>ATP</name>
        <dbReference type="ChEBI" id="CHEBI:30616"/>
    </ligand>
</feature>
<evidence type="ECO:0000256" key="3">
    <source>
        <dbReference type="ARBA" id="ARBA00004132"/>
    </source>
</evidence>
<comment type="catalytic activity">
    <reaction evidence="34">
        <text>L-threonyl-[protein] + ATP = O-phospho-L-threonyl-[protein] + ADP + H(+)</text>
        <dbReference type="Rhea" id="RHEA:46608"/>
        <dbReference type="Rhea" id="RHEA-COMP:11060"/>
        <dbReference type="Rhea" id="RHEA-COMP:11605"/>
        <dbReference type="ChEBI" id="CHEBI:15378"/>
        <dbReference type="ChEBI" id="CHEBI:30013"/>
        <dbReference type="ChEBI" id="CHEBI:30616"/>
        <dbReference type="ChEBI" id="CHEBI:61977"/>
        <dbReference type="ChEBI" id="CHEBI:456216"/>
        <dbReference type="EC" id="2.7.11.1"/>
    </reaction>
</comment>
<dbReference type="InterPro" id="IPR017441">
    <property type="entry name" value="Protein_kinase_ATP_BS"/>
</dbReference>
<evidence type="ECO:0000256" key="40">
    <source>
        <dbReference type="PIRSR" id="PIRSR630220-2"/>
    </source>
</evidence>
<comment type="subcellular location">
    <subcellularLocation>
        <location evidence="8">Cell junction</location>
        <location evidence="8">Adherens junction</location>
    </subcellularLocation>
    <subcellularLocation>
        <location evidence="6">Cell membrane</location>
    </subcellularLocation>
    <subcellularLocation>
        <location evidence="7">Cytoplasm</location>
        <location evidence="7">Cytosol</location>
    </subcellularLocation>
    <subcellularLocation>
        <location evidence="5">Cytoplasmic vesicle membrane</location>
        <topology evidence="5">Peripheral membrane protein</topology>
        <orientation evidence="5">Cytoplasmic side</orientation>
    </subcellularLocation>
    <subcellularLocation>
        <location evidence="3">Cytoplasmic vesicle</location>
        <location evidence="3">Clathrin-coated vesicle</location>
    </subcellularLocation>
    <subcellularLocation>
        <location evidence="4">Endosome</location>
    </subcellularLocation>
    <subcellularLocation>
        <location evidence="9">Membrane</location>
        <location evidence="9">Clathrin-coated pit</location>
    </subcellularLocation>
    <subcellularLocation>
        <location evidence="2">Nucleus</location>
    </subcellularLocation>
</comment>
<dbReference type="PROSITE" id="PS50002">
    <property type="entry name" value="SH3"/>
    <property type="match status" value="1"/>
</dbReference>
<evidence type="ECO:0000256" key="1">
    <source>
        <dbReference type="ARBA" id="ARBA00001946"/>
    </source>
</evidence>
<dbReference type="GO" id="GO:0004715">
    <property type="term" value="F:non-membrane spanning protein tyrosine kinase activity"/>
    <property type="evidence" value="ECO:0007669"/>
    <property type="project" value="UniProtKB-EC"/>
</dbReference>
<dbReference type="GO" id="GO:0030659">
    <property type="term" value="C:cytoplasmic vesicle membrane"/>
    <property type="evidence" value="ECO:0007669"/>
    <property type="project" value="UniProtKB-SubCell"/>
</dbReference>
<dbReference type="InterPro" id="IPR036028">
    <property type="entry name" value="SH3-like_dom_sf"/>
</dbReference>
<dbReference type="PANTHER" id="PTHR24418">
    <property type="entry name" value="TYROSINE-PROTEIN KINASE"/>
    <property type="match status" value="1"/>
</dbReference>
<dbReference type="GO" id="GO:0046872">
    <property type="term" value="F:metal ion binding"/>
    <property type="evidence" value="ECO:0007669"/>
    <property type="project" value="UniProtKB-KW"/>
</dbReference>
<evidence type="ECO:0000256" key="39">
    <source>
        <dbReference type="PIRSR" id="PIRSR630220-1"/>
    </source>
</evidence>
<evidence type="ECO:0000256" key="26">
    <source>
        <dbReference type="ARBA" id="ARBA00022842"/>
    </source>
</evidence>
<reference evidence="46" key="2">
    <citation type="submission" date="2025-09" db="UniProtKB">
        <authorList>
            <consortium name="Ensembl"/>
        </authorList>
    </citation>
    <scope>IDENTIFICATION</scope>
</reference>
<evidence type="ECO:0000256" key="27">
    <source>
        <dbReference type="ARBA" id="ARBA00022843"/>
    </source>
</evidence>
<keyword evidence="24" id="KW-0418">Kinase</keyword>
<evidence type="ECO:0000256" key="43">
    <source>
        <dbReference type="SAM" id="MobiDB-lite"/>
    </source>
</evidence>
<feature type="compositionally biased region" description="Pro residues" evidence="43">
    <location>
        <begin position="598"/>
        <end position="609"/>
    </location>
</feature>
<dbReference type="InterPro" id="IPR049587">
    <property type="entry name" value="TNK-like_SAM"/>
</dbReference>
<evidence type="ECO:0000256" key="18">
    <source>
        <dbReference type="ARBA" id="ARBA00022583"/>
    </source>
</evidence>
<dbReference type="InterPro" id="IPR011009">
    <property type="entry name" value="Kinase-like_dom_sf"/>
</dbReference>
<dbReference type="InterPro" id="IPR050198">
    <property type="entry name" value="Non-receptor_tyrosine_kinases"/>
</dbReference>
<dbReference type="GO" id="GO:0004674">
    <property type="term" value="F:protein serine/threonine kinase activity"/>
    <property type="evidence" value="ECO:0007669"/>
    <property type="project" value="UniProtKB-KW"/>
</dbReference>
<evidence type="ECO:0000256" key="7">
    <source>
        <dbReference type="ARBA" id="ARBA00004514"/>
    </source>
</evidence>
<evidence type="ECO:0000313" key="46">
    <source>
        <dbReference type="Ensembl" id="ENSMAMP00000017284.2"/>
    </source>
</evidence>
<dbReference type="GO" id="GO:0006897">
    <property type="term" value="P:endocytosis"/>
    <property type="evidence" value="ECO:0007669"/>
    <property type="project" value="UniProtKB-KW"/>
</dbReference>
<reference evidence="46" key="1">
    <citation type="submission" date="2025-08" db="UniProtKB">
        <authorList>
            <consortium name="Ensembl"/>
        </authorList>
    </citation>
    <scope>IDENTIFICATION</scope>
</reference>
<evidence type="ECO:0000256" key="25">
    <source>
        <dbReference type="ARBA" id="ARBA00022840"/>
    </source>
</evidence>
<keyword evidence="12 41" id="KW-0728">SH3 domain</keyword>
<sequence length="822" mass="92366">MQCEEGTEWLLELLTDVQLQQYFLRIRDELNVTRLSHFDYVKNEDLEKIGMGRPGQRRLWEAVKRRRALYKRKSWMSKVFPVKRPDSDPQQPLTQGASSIQAAASNETGASLTCLIRESELQLFERLGDGTFGVVRRGEWTGPNGRVLSVAVKCLKAGVLDSDGLDDFIREVNAMHSLNHQNLIRLHGIVLTQPMKMVTELAPLGSLLDRLRKRQGHILISSLCNYAVQVACGMAYLEQKRFLHRDLAARNVLLSTNETVKIGDFGLMRALPTHTDQYIMEEGHKIPFPWCAPESLKSRTFSHASDTWMFGVTLWEMFTHGQEPWLGLNGSQILHKVDVEAERLCKPDDCPQDIYNVMLQCWSPKPEDRPTFIALRDFLLETMPTDMRALQDFEEEDKLQIKMNDIITIIEGRAEHYWWRGQNRRTLHIGQFPRHVVTSVAGLSAHDISRPLKHSFIHTGHGDTDPHRSWGYADRIDSLYLGNPMDPPDVLGMDSGIARPTKLPNRAKNLHQNHNYQQTIFIFKHKWRNFIDFISVPLWMQVMVKLQVPMATGRSLPSSPLPMPLAPLGPHRQICLPPPSPSSTSTSSFASCFEDRPVLPPRSPVPPLRPSKHNLSTRTTHPQARSSSISLGNEEDMPPQIPPRDHAFSQPGSRSSSPLPLVPPLSSSPVALPPPPLSVSPRRGSGLLGPLLSSNIPSSTSSPPQAQASRLTTPGSSYSSSSFLDPLTFRDGRGLSSLIDSSQGSAPVQGAVHGVTLEECQAALQSHNWSIPQAIKHLKVEQLFRLGLRSRAECEELLQRYQWNLEQASTVMLDTYGPHCHR</sequence>
<dbReference type="FunFam" id="4.10.680.10:FF:000001">
    <property type="entry name" value="activated CDC42 kinase 1 isoform X1"/>
    <property type="match status" value="1"/>
</dbReference>
<keyword evidence="30" id="KW-0829">Tyrosine-protein kinase</keyword>
<evidence type="ECO:0000256" key="16">
    <source>
        <dbReference type="ARBA" id="ARBA00022527"/>
    </source>
</evidence>
<keyword evidence="20" id="KW-0519">Myristate</keyword>
<dbReference type="Gene3D" id="1.10.510.10">
    <property type="entry name" value="Transferase(Phosphotransferase) domain 1"/>
    <property type="match status" value="1"/>
</dbReference>
<keyword evidence="25 40" id="KW-0067">ATP-binding</keyword>
<evidence type="ECO:0000256" key="8">
    <source>
        <dbReference type="ARBA" id="ARBA00004536"/>
    </source>
</evidence>
<dbReference type="InterPro" id="IPR055175">
    <property type="entry name" value="ACK/TNK-like_SAM"/>
</dbReference>
<dbReference type="FunFam" id="1.10.510.10:FF:000080">
    <property type="entry name" value="Putative activated CDC42 kinase 1"/>
    <property type="match status" value="1"/>
</dbReference>
<feature type="region of interest" description="Disordered" evidence="43">
    <location>
        <begin position="81"/>
        <end position="102"/>
    </location>
</feature>
<feature type="region of interest" description="Disordered" evidence="43">
    <location>
        <begin position="572"/>
        <end position="722"/>
    </location>
</feature>
<comment type="cofactor">
    <cofactor evidence="1">
        <name>Mg(2+)</name>
        <dbReference type="ChEBI" id="CHEBI:18420"/>
    </cofactor>
</comment>
<feature type="domain" description="SH3" evidence="44">
    <location>
        <begin position="382"/>
        <end position="442"/>
    </location>
</feature>
<dbReference type="GO" id="GO:0030136">
    <property type="term" value="C:clathrin-coated vesicle"/>
    <property type="evidence" value="ECO:0007669"/>
    <property type="project" value="UniProtKB-SubCell"/>
</dbReference>
<feature type="compositionally biased region" description="Polar residues" evidence="43">
    <location>
        <begin position="88"/>
        <end position="102"/>
    </location>
</feature>
<keyword evidence="15" id="KW-0963">Cytoplasm</keyword>
<evidence type="ECO:0000256" key="31">
    <source>
        <dbReference type="ARBA" id="ARBA00023176"/>
    </source>
</evidence>
<feature type="binding site" evidence="40">
    <location>
        <begin position="127"/>
        <end position="135"/>
    </location>
    <ligand>
        <name>ATP</name>
        <dbReference type="ChEBI" id="CHEBI:30616"/>
    </ligand>
</feature>
<feature type="compositionally biased region" description="Low complexity" evidence="43">
    <location>
        <begin position="679"/>
        <end position="709"/>
    </location>
</feature>
<evidence type="ECO:0000256" key="20">
    <source>
        <dbReference type="ARBA" id="ARBA00022707"/>
    </source>
</evidence>
<dbReference type="GO" id="GO:0005829">
    <property type="term" value="C:cytosol"/>
    <property type="evidence" value="ECO:0007669"/>
    <property type="project" value="UniProtKB-SubCell"/>
</dbReference>
<keyword evidence="20" id="KW-0449">Lipoprotein</keyword>
<dbReference type="EC" id="2.7.10.2" evidence="10"/>
<evidence type="ECO:0000256" key="32">
    <source>
        <dbReference type="ARBA" id="ARBA00023242"/>
    </source>
</evidence>
<dbReference type="GeneTree" id="ENSGT00940000160853"/>
<protein>
    <recommendedName>
        <fullName evidence="37">Activated CDC42 kinase 1</fullName>
        <ecNumber evidence="10">2.7.10.2</ecNumber>
        <ecNumber evidence="11">2.7.11.1</ecNumber>
    </recommendedName>
    <alternativeName>
        <fullName evidence="38">Tyrosine kinase non-receptor protein 2</fullName>
    </alternativeName>
</protein>
<evidence type="ECO:0000256" key="41">
    <source>
        <dbReference type="PROSITE-ProRule" id="PRU00192"/>
    </source>
</evidence>